<dbReference type="InterPro" id="IPR036271">
    <property type="entry name" value="Tet_transcr_reg_TetR-rel_C_sf"/>
</dbReference>
<evidence type="ECO:0000256" key="4">
    <source>
        <dbReference type="PROSITE-ProRule" id="PRU00335"/>
    </source>
</evidence>
<dbReference type="RefSeq" id="WP_088752562.1">
    <property type="nucleotide sequence ID" value="NZ_NJGU01000015.1"/>
</dbReference>
<feature type="DNA-binding region" description="H-T-H motif" evidence="4">
    <location>
        <begin position="37"/>
        <end position="56"/>
    </location>
</feature>
<accession>A0A246WLI4</accession>
<evidence type="ECO:0000256" key="3">
    <source>
        <dbReference type="ARBA" id="ARBA00023163"/>
    </source>
</evidence>
<keyword evidence="1" id="KW-0805">Transcription regulation</keyword>
<feature type="domain" description="HTH tetR-type" evidence="5">
    <location>
        <begin position="14"/>
        <end position="74"/>
    </location>
</feature>
<dbReference type="Gene3D" id="1.10.357.10">
    <property type="entry name" value="Tetracycline Repressor, domain 2"/>
    <property type="match status" value="1"/>
</dbReference>
<dbReference type="EMBL" id="NJGU01000015">
    <property type="protein sequence ID" value="OWY26817.1"/>
    <property type="molecule type" value="Genomic_DNA"/>
</dbReference>
<sequence length="195" mass="20887">MAAAASPRPAGKTAAERAALVPVLAEVFRAHGYEGASLARITEGTGLGKGSLYHYFPAGKEEMAQAVLAHIDRWFEHNVFAPLRDEHDAAAGVARMFDECANYFLSGRKVCIVGVFALSSTRDRFALAVKNYFTAWAGALHGALLRAGHAELPAAELAEDIVGAIQGALVLARAVDDPQVFTRTLDRLRARALRS</sequence>
<comment type="caution">
    <text evidence="6">The sequence shown here is derived from an EMBL/GenBank/DDBJ whole genome shotgun (WGS) entry which is preliminary data.</text>
</comment>
<dbReference type="AlphaFoldDB" id="A0A246WLI4"/>
<evidence type="ECO:0000256" key="2">
    <source>
        <dbReference type="ARBA" id="ARBA00023125"/>
    </source>
</evidence>
<dbReference type="Proteomes" id="UP000197596">
    <property type="component" value="Unassembled WGS sequence"/>
</dbReference>
<evidence type="ECO:0000313" key="7">
    <source>
        <dbReference type="Proteomes" id="UP000197596"/>
    </source>
</evidence>
<dbReference type="SUPFAM" id="SSF46689">
    <property type="entry name" value="Homeodomain-like"/>
    <property type="match status" value="1"/>
</dbReference>
<dbReference type="Pfam" id="PF00440">
    <property type="entry name" value="TetR_N"/>
    <property type="match status" value="1"/>
</dbReference>
<dbReference type="SUPFAM" id="SSF48498">
    <property type="entry name" value="Tetracyclin repressor-like, C-terminal domain"/>
    <property type="match status" value="1"/>
</dbReference>
<dbReference type="PROSITE" id="PS50977">
    <property type="entry name" value="HTH_TETR_2"/>
    <property type="match status" value="1"/>
</dbReference>
<keyword evidence="3" id="KW-0804">Transcription</keyword>
<proteinExistence type="predicted"/>
<evidence type="ECO:0000313" key="6">
    <source>
        <dbReference type="EMBL" id="OWY26817.1"/>
    </source>
</evidence>
<evidence type="ECO:0000259" key="5">
    <source>
        <dbReference type="PROSITE" id="PS50977"/>
    </source>
</evidence>
<dbReference type="PANTHER" id="PTHR47506">
    <property type="entry name" value="TRANSCRIPTIONAL REGULATORY PROTEIN"/>
    <property type="match status" value="1"/>
</dbReference>
<dbReference type="InterPro" id="IPR054156">
    <property type="entry name" value="YxaF_TetR_C"/>
</dbReference>
<keyword evidence="2 4" id="KW-0238">DNA-binding</keyword>
<dbReference type="PANTHER" id="PTHR47506:SF1">
    <property type="entry name" value="HTH-TYPE TRANSCRIPTIONAL REGULATOR YJDC"/>
    <property type="match status" value="1"/>
</dbReference>
<organism evidence="6 7">
    <name type="scientific">Herbaspirillum robiniae</name>
    <dbReference type="NCBI Taxonomy" id="2014887"/>
    <lineage>
        <taxon>Bacteria</taxon>
        <taxon>Pseudomonadati</taxon>
        <taxon>Pseudomonadota</taxon>
        <taxon>Betaproteobacteria</taxon>
        <taxon>Burkholderiales</taxon>
        <taxon>Oxalobacteraceae</taxon>
        <taxon>Herbaspirillum</taxon>
    </lineage>
</organism>
<name>A0A246WLI4_9BURK</name>
<reference evidence="6 7" key="1">
    <citation type="submission" date="2017-06" db="EMBL/GenBank/DDBJ databases">
        <title>Herbaspirillum phytohormonus sp. nov., isolated from the root nodule of Robinia pseudoacacia in lead-zinc mine.</title>
        <authorList>
            <person name="Fan M."/>
            <person name="Lin Y."/>
        </authorList>
    </citation>
    <scope>NUCLEOTIDE SEQUENCE [LARGE SCALE GENOMIC DNA]</scope>
    <source>
        <strain evidence="6 7">HZ10</strain>
    </source>
</reference>
<dbReference type="InterPro" id="IPR001647">
    <property type="entry name" value="HTH_TetR"/>
</dbReference>
<dbReference type="InterPro" id="IPR009057">
    <property type="entry name" value="Homeodomain-like_sf"/>
</dbReference>
<dbReference type="Pfam" id="PF21993">
    <property type="entry name" value="TetR_C_13_2"/>
    <property type="match status" value="1"/>
</dbReference>
<evidence type="ECO:0000256" key="1">
    <source>
        <dbReference type="ARBA" id="ARBA00023015"/>
    </source>
</evidence>
<gene>
    <name evidence="6" type="ORF">CEJ42_22025</name>
</gene>
<protein>
    <submittedName>
        <fullName evidence="6">TetR family transcriptional regulator</fullName>
    </submittedName>
</protein>
<dbReference type="GO" id="GO:0003677">
    <property type="term" value="F:DNA binding"/>
    <property type="evidence" value="ECO:0007669"/>
    <property type="project" value="UniProtKB-UniRule"/>
</dbReference>